<name>A0A1G7Y179_9PROT</name>
<protein>
    <submittedName>
        <fullName evidence="2">Uncharacterized protein</fullName>
    </submittedName>
</protein>
<sequence>MPMMRHPLSALTTSSLATSMSLATLLLGAPPVLAEPPVFQPDAETCRVLRARFPETATVPAETVPDATYRPGVDAYGRAVVPAEGPGGADPLTESLSGPLRFPLTVDPLAWQAALGATIPPGLEGQLALGTLVLDPTDGALTLNGEPLNAAARQRLLAACRKGDAPGPE</sequence>
<dbReference type="STRING" id="83401.SAMN05421742_103158"/>
<evidence type="ECO:0000313" key="3">
    <source>
        <dbReference type="Proteomes" id="UP000217076"/>
    </source>
</evidence>
<proteinExistence type="predicted"/>
<gene>
    <name evidence="2" type="ORF">SAMN05421742_103158</name>
</gene>
<dbReference type="OrthoDB" id="7365624at2"/>
<dbReference type="EMBL" id="FNCV01000003">
    <property type="protein sequence ID" value="SDG90113.1"/>
    <property type="molecule type" value="Genomic_DNA"/>
</dbReference>
<dbReference type="AlphaFoldDB" id="A0A1G7Y179"/>
<dbReference type="RefSeq" id="WP_143130944.1">
    <property type="nucleotide sequence ID" value="NZ_FNCV01000003.1"/>
</dbReference>
<feature type="signal peptide" evidence="1">
    <location>
        <begin position="1"/>
        <end position="34"/>
    </location>
</feature>
<feature type="chain" id="PRO_5011632205" evidence="1">
    <location>
        <begin position="35"/>
        <end position="169"/>
    </location>
</feature>
<keyword evidence="3" id="KW-1185">Reference proteome</keyword>
<accession>A0A1G7Y179</accession>
<evidence type="ECO:0000313" key="2">
    <source>
        <dbReference type="EMBL" id="SDG90113.1"/>
    </source>
</evidence>
<keyword evidence="1" id="KW-0732">Signal</keyword>
<dbReference type="Proteomes" id="UP000217076">
    <property type="component" value="Unassembled WGS sequence"/>
</dbReference>
<reference evidence="3" key="1">
    <citation type="submission" date="2016-10" db="EMBL/GenBank/DDBJ databases">
        <authorList>
            <person name="Varghese N."/>
            <person name="Submissions S."/>
        </authorList>
    </citation>
    <scope>NUCLEOTIDE SEQUENCE [LARGE SCALE GENOMIC DNA]</scope>
    <source>
        <strain evidence="3">930I</strain>
    </source>
</reference>
<organism evidence="2 3">
    <name type="scientific">Roseospirillum parvum</name>
    <dbReference type="NCBI Taxonomy" id="83401"/>
    <lineage>
        <taxon>Bacteria</taxon>
        <taxon>Pseudomonadati</taxon>
        <taxon>Pseudomonadota</taxon>
        <taxon>Alphaproteobacteria</taxon>
        <taxon>Rhodospirillales</taxon>
        <taxon>Rhodospirillaceae</taxon>
        <taxon>Roseospirillum</taxon>
    </lineage>
</organism>
<evidence type="ECO:0000256" key="1">
    <source>
        <dbReference type="SAM" id="SignalP"/>
    </source>
</evidence>